<comment type="caution">
    <text evidence="9">The sequence shown here is derived from an EMBL/GenBank/DDBJ whole genome shotgun (WGS) entry which is preliminary data.</text>
</comment>
<feature type="compositionally biased region" description="Basic and acidic residues" evidence="7">
    <location>
        <begin position="202"/>
        <end position="213"/>
    </location>
</feature>
<dbReference type="PROSITE" id="PS50016">
    <property type="entry name" value="ZF_PHD_2"/>
    <property type="match status" value="1"/>
</dbReference>
<gene>
    <name evidence="9" type="ORF">OS493_022134</name>
</gene>
<accession>A0A9X0CLA3</accession>
<keyword evidence="10" id="KW-1185">Reference proteome</keyword>
<feature type="compositionally biased region" description="Acidic residues" evidence="7">
    <location>
        <begin position="65"/>
        <end position="91"/>
    </location>
</feature>
<dbReference type="GO" id="GO:0048188">
    <property type="term" value="C:Set1C/COMPASS complex"/>
    <property type="evidence" value="ECO:0007669"/>
    <property type="project" value="InterPro"/>
</dbReference>
<keyword evidence="4" id="KW-0862">Zinc</keyword>
<dbReference type="InterPro" id="IPR001965">
    <property type="entry name" value="Znf_PHD"/>
</dbReference>
<dbReference type="InterPro" id="IPR019786">
    <property type="entry name" value="Zinc_finger_PHD-type_CS"/>
</dbReference>
<dbReference type="AlphaFoldDB" id="A0A9X0CLA3"/>
<dbReference type="Gene3D" id="3.30.40.10">
    <property type="entry name" value="Zinc/RING finger domain, C3HC4 (zinc finger)"/>
    <property type="match status" value="1"/>
</dbReference>
<keyword evidence="3 6" id="KW-0863">Zinc-finger</keyword>
<dbReference type="InterPro" id="IPR013083">
    <property type="entry name" value="Znf_RING/FYVE/PHD"/>
</dbReference>
<keyword evidence="5" id="KW-0539">Nucleus</keyword>
<reference evidence="9" key="1">
    <citation type="submission" date="2023-01" db="EMBL/GenBank/DDBJ databases">
        <title>Genome assembly of the deep-sea coral Lophelia pertusa.</title>
        <authorList>
            <person name="Herrera S."/>
            <person name="Cordes E."/>
        </authorList>
    </citation>
    <scope>NUCLEOTIDE SEQUENCE</scope>
    <source>
        <strain evidence="9">USNM1676648</strain>
        <tissue evidence="9">Polyp</tissue>
    </source>
</reference>
<protein>
    <recommendedName>
        <fullName evidence="8">PHD-type domain-containing protein</fullName>
    </recommendedName>
</protein>
<dbReference type="PANTHER" id="PTHR46174">
    <property type="entry name" value="CXXC-TYPE ZINC FINGER PROTEIN 1"/>
    <property type="match status" value="1"/>
</dbReference>
<feature type="domain" description="PHD-type" evidence="8">
    <location>
        <begin position="96"/>
        <end position="150"/>
    </location>
</feature>
<evidence type="ECO:0000313" key="10">
    <source>
        <dbReference type="Proteomes" id="UP001163046"/>
    </source>
</evidence>
<evidence type="ECO:0000256" key="1">
    <source>
        <dbReference type="ARBA" id="ARBA00004123"/>
    </source>
</evidence>
<dbReference type="OrthoDB" id="784962at2759"/>
<comment type="subcellular location">
    <subcellularLocation>
        <location evidence="1">Nucleus</location>
    </subcellularLocation>
</comment>
<feature type="region of interest" description="Disordered" evidence="7">
    <location>
        <begin position="153"/>
        <end position="267"/>
    </location>
</feature>
<evidence type="ECO:0000256" key="4">
    <source>
        <dbReference type="ARBA" id="ARBA00022833"/>
    </source>
</evidence>
<evidence type="ECO:0000259" key="8">
    <source>
        <dbReference type="PROSITE" id="PS50016"/>
    </source>
</evidence>
<dbReference type="InterPro" id="IPR019787">
    <property type="entry name" value="Znf_PHD-finger"/>
</dbReference>
<feature type="compositionally biased region" description="Basic and acidic residues" evidence="7">
    <location>
        <begin position="45"/>
        <end position="64"/>
    </location>
</feature>
<name>A0A9X0CLA3_9CNID</name>
<keyword evidence="2" id="KW-0479">Metal-binding</keyword>
<dbReference type="Pfam" id="PF00628">
    <property type="entry name" value="PHD"/>
    <property type="match status" value="1"/>
</dbReference>
<dbReference type="InterPro" id="IPR037869">
    <property type="entry name" value="Spp1/CFP1"/>
</dbReference>
<proteinExistence type="predicted"/>
<evidence type="ECO:0000256" key="5">
    <source>
        <dbReference type="ARBA" id="ARBA00023242"/>
    </source>
</evidence>
<organism evidence="9 10">
    <name type="scientific">Desmophyllum pertusum</name>
    <dbReference type="NCBI Taxonomy" id="174260"/>
    <lineage>
        <taxon>Eukaryota</taxon>
        <taxon>Metazoa</taxon>
        <taxon>Cnidaria</taxon>
        <taxon>Anthozoa</taxon>
        <taxon>Hexacorallia</taxon>
        <taxon>Scleractinia</taxon>
        <taxon>Caryophylliina</taxon>
        <taxon>Caryophylliidae</taxon>
        <taxon>Desmophyllum</taxon>
    </lineage>
</organism>
<dbReference type="EMBL" id="MU827316">
    <property type="protein sequence ID" value="KAJ7358694.1"/>
    <property type="molecule type" value="Genomic_DNA"/>
</dbReference>
<dbReference type="SMART" id="SM00249">
    <property type="entry name" value="PHD"/>
    <property type="match status" value="1"/>
</dbReference>
<dbReference type="Proteomes" id="UP001163046">
    <property type="component" value="Unassembled WGS sequence"/>
</dbReference>
<evidence type="ECO:0000313" key="9">
    <source>
        <dbReference type="EMBL" id="KAJ7358694.1"/>
    </source>
</evidence>
<evidence type="ECO:0000256" key="3">
    <source>
        <dbReference type="ARBA" id="ARBA00022771"/>
    </source>
</evidence>
<feature type="compositionally biased region" description="Basic and acidic residues" evidence="7">
    <location>
        <begin position="23"/>
        <end position="36"/>
    </location>
</feature>
<dbReference type="PANTHER" id="PTHR46174:SF1">
    <property type="entry name" value="CXXC-TYPE ZINC FINGER PROTEIN 1"/>
    <property type="match status" value="1"/>
</dbReference>
<dbReference type="SUPFAM" id="SSF57903">
    <property type="entry name" value="FYVE/PHD zinc finger"/>
    <property type="match status" value="1"/>
</dbReference>
<sequence length="267" mass="31028">MLKTITKPANAEENTDIVTNEGENVKEHENDKEAVKTESAVSAGTDDKTAEDSNKNKKKPKEEGQQEDDSDADSSAHDEEEFNEDSDYDPEYDPDRLWCVCRKPHGNRFMICCDHCEEWFHGMCVGITMAQGRQMEKNGQDYVCPKCKVKITEESNKEATPTSETTAKENEQITATSPHVDAKEEKKPSPTPEHHRHRRELKMKIPGDREETRKRRHSSHRRSRDEMLEEYSYKRSKESDKLYAKLQSKDERRKSYQSTKASRFPRR</sequence>
<dbReference type="InterPro" id="IPR011011">
    <property type="entry name" value="Znf_FYVE_PHD"/>
</dbReference>
<evidence type="ECO:0000256" key="2">
    <source>
        <dbReference type="ARBA" id="ARBA00022723"/>
    </source>
</evidence>
<dbReference type="GO" id="GO:0008270">
    <property type="term" value="F:zinc ion binding"/>
    <property type="evidence" value="ECO:0007669"/>
    <property type="project" value="UniProtKB-KW"/>
</dbReference>
<dbReference type="CDD" id="cd15552">
    <property type="entry name" value="PHD_PHF3_like"/>
    <property type="match status" value="1"/>
</dbReference>
<feature type="compositionally biased region" description="Basic and acidic residues" evidence="7">
    <location>
        <begin position="223"/>
        <end position="254"/>
    </location>
</feature>
<feature type="region of interest" description="Disordered" evidence="7">
    <location>
        <begin position="1"/>
        <end position="91"/>
    </location>
</feature>
<dbReference type="GO" id="GO:0045893">
    <property type="term" value="P:positive regulation of DNA-templated transcription"/>
    <property type="evidence" value="ECO:0007669"/>
    <property type="project" value="TreeGrafter"/>
</dbReference>
<evidence type="ECO:0000256" key="6">
    <source>
        <dbReference type="PROSITE-ProRule" id="PRU00146"/>
    </source>
</evidence>
<dbReference type="PROSITE" id="PS01359">
    <property type="entry name" value="ZF_PHD_1"/>
    <property type="match status" value="1"/>
</dbReference>
<evidence type="ECO:0000256" key="7">
    <source>
        <dbReference type="SAM" id="MobiDB-lite"/>
    </source>
</evidence>